<feature type="domain" description="Phorbol-ester/DAG-type" evidence="12">
    <location>
        <begin position="815"/>
        <end position="860"/>
    </location>
</feature>
<feature type="domain" description="Protein kinase" evidence="10">
    <location>
        <begin position="470"/>
        <end position="720"/>
    </location>
</feature>
<dbReference type="GO" id="GO:0004709">
    <property type="term" value="F:MAP kinase kinase kinase activity"/>
    <property type="evidence" value="ECO:0007669"/>
    <property type="project" value="TreeGrafter"/>
</dbReference>
<evidence type="ECO:0000256" key="7">
    <source>
        <dbReference type="ARBA" id="ARBA00022840"/>
    </source>
</evidence>
<dbReference type="Proteomes" id="UP000053815">
    <property type="component" value="Unassembled WGS sequence"/>
</dbReference>
<dbReference type="Gene3D" id="1.10.418.10">
    <property type="entry name" value="Calponin-like domain"/>
    <property type="match status" value="1"/>
</dbReference>
<dbReference type="CDD" id="cd06627">
    <property type="entry name" value="STKc_Cdc7_like"/>
    <property type="match status" value="1"/>
</dbReference>
<dbReference type="PRINTS" id="PR00109">
    <property type="entry name" value="TYRKINASE"/>
</dbReference>
<dbReference type="PROSITE" id="PS50081">
    <property type="entry name" value="ZF_DAG_PE_2"/>
    <property type="match status" value="1"/>
</dbReference>
<dbReference type="SUPFAM" id="SSF47576">
    <property type="entry name" value="Calponin-homology domain, CH-domain"/>
    <property type="match status" value="1"/>
</dbReference>
<name>A0A0C9LTZ1_9FUNG</name>
<feature type="binding site" evidence="8">
    <location>
        <position position="499"/>
    </location>
    <ligand>
        <name>ATP</name>
        <dbReference type="ChEBI" id="CHEBI:30616"/>
    </ligand>
</feature>
<evidence type="ECO:0000256" key="8">
    <source>
        <dbReference type="PROSITE-ProRule" id="PRU10141"/>
    </source>
</evidence>
<feature type="region of interest" description="Disordered" evidence="9">
    <location>
        <begin position="357"/>
        <end position="412"/>
    </location>
</feature>
<evidence type="ECO:0000256" key="6">
    <source>
        <dbReference type="ARBA" id="ARBA00022833"/>
    </source>
</evidence>
<feature type="compositionally biased region" description="Acidic residues" evidence="9">
    <location>
        <begin position="753"/>
        <end position="765"/>
    </location>
</feature>
<evidence type="ECO:0000256" key="2">
    <source>
        <dbReference type="ARBA" id="ARBA00022679"/>
    </source>
</evidence>
<dbReference type="InterPro" id="IPR001245">
    <property type="entry name" value="Ser-Thr/Tyr_kinase_cat_dom"/>
</dbReference>
<dbReference type="InterPro" id="IPR008271">
    <property type="entry name" value="Ser/Thr_kinase_AS"/>
</dbReference>
<dbReference type="Pfam" id="PF00307">
    <property type="entry name" value="CH"/>
    <property type="match status" value="1"/>
</dbReference>
<dbReference type="GO" id="GO:0046872">
    <property type="term" value="F:metal ion binding"/>
    <property type="evidence" value="ECO:0007669"/>
    <property type="project" value="UniProtKB-KW"/>
</dbReference>
<feature type="compositionally biased region" description="Low complexity" evidence="9">
    <location>
        <begin position="281"/>
        <end position="295"/>
    </location>
</feature>
<feature type="compositionally biased region" description="Polar residues" evidence="9">
    <location>
        <begin position="892"/>
        <end position="903"/>
    </location>
</feature>
<dbReference type="PROSITE" id="PS50021">
    <property type="entry name" value="CH"/>
    <property type="match status" value="1"/>
</dbReference>
<reference evidence="13" key="1">
    <citation type="submission" date="2014-09" db="EMBL/GenBank/DDBJ databases">
        <title>Draft genome sequence of an oleaginous Mucoromycotina fungus Mucor ambiguus NBRC6742.</title>
        <authorList>
            <person name="Takeda I."/>
            <person name="Yamane N."/>
            <person name="Morita T."/>
            <person name="Tamano K."/>
            <person name="Machida M."/>
            <person name="Baker S."/>
            <person name="Koike H."/>
        </authorList>
    </citation>
    <scope>NUCLEOTIDE SEQUENCE</scope>
    <source>
        <strain evidence="13">NBRC 6742</strain>
    </source>
</reference>
<dbReference type="InterPro" id="IPR002219">
    <property type="entry name" value="PKC_DAG/PE"/>
</dbReference>
<sequence length="990" mass="111458">MAASSYATPRIARSKSGADLLFDRMKQEQFRQDEQAAIDYLNSTLDLSLSLNHQLHQELKDGVLLCNLVNKLKPGTIKQVGQRDLSFIKMDNITRFLQGARQLGLNSAQLFETIDLFEAKDMTAVIHTILAISRLTEKQIAAAQHQHELQKQQLQDQTDQDEDTHSENNEINEFAAGQHSEDRSSSKNTYKNDRNSDQHLNHDEEEEEEEKSTKYRDVRDIFGDFSSSGTGEKAAGGGESRLRLNRDALVASRKAGLRSTYTAPSDTFDHDDDYEYHKMSRTTPSSPTSNSFSRPPKSPLRLPPRYDDHNHDLPPLDPMATHSSISSVNSSVSAMLPKTPKNASIRNKSKDILEDMTNQHHHHHQQQQQKKQNRRLSSPAERTKRQSNTFPNRNNTNGANASGSSKKRAELEMMKEEVTTPVVKGGSLGHKLDRQYRETANEILAKSPTEDDKEERLLLHTKDDQTTTHYQLGNCIGKGQFGSVYRALDLATGEIVAVKRLLFENGELDQEMMKEVALLKTLSHSNVIRYLGFIQSKHSVNIILEFAENGSLMSTLKAFGAFPEKLVASFCIKILNGLEYLHQNQVVHCDLKAANILTTKTGDVKLTDFGVSLNLKIKGADAGSVSGTPNWMAPEVIELKGASTKSDIWSLGCTLVELVTGKPPYADMIAMSAMFRIVEDQCPPLPENISSDMKNFLEACFQKDPESRPSATELKQHPWILQNQQRIKKTETYSHDLSSYLRNHPQQVHPCDTADEDQSQQDEMDQSNMTLRNSSGIDMGESQMTLYDDEDEDTEQQIERLKVPLGLRDEEDYITHRFIHTSFGKVECKVCGDLMTAQSIFCEVCALICHEHCKKSAFSCPPKVNEQQPSYDWVFSAKIYNRSRKSHDPSRTLPSTKGNSIRKSTPVHLKPEDAESIRQYALALGLTPQEEQALNGNQALLSHTLSLQQQHKIDPGTLRHKALATRSLGKDEKKKRHINGRRQSEECIIS</sequence>
<evidence type="ECO:0000259" key="11">
    <source>
        <dbReference type="PROSITE" id="PS50021"/>
    </source>
</evidence>
<evidence type="ECO:0000256" key="5">
    <source>
        <dbReference type="ARBA" id="ARBA00022777"/>
    </source>
</evidence>
<accession>A0A0C9LTZ1</accession>
<dbReference type="Gene3D" id="3.30.60.20">
    <property type="match status" value="1"/>
</dbReference>
<protein>
    <submittedName>
        <fullName evidence="13">Protein kinase</fullName>
    </submittedName>
</protein>
<evidence type="ECO:0000256" key="3">
    <source>
        <dbReference type="ARBA" id="ARBA00022723"/>
    </source>
</evidence>
<dbReference type="PRINTS" id="PR00888">
    <property type="entry name" value="SM22CALPONIN"/>
</dbReference>
<dbReference type="InterPro" id="IPR046349">
    <property type="entry name" value="C1-like_sf"/>
</dbReference>
<feature type="domain" description="Calponin-homology (CH)" evidence="11">
    <location>
        <begin position="31"/>
        <end position="137"/>
    </location>
</feature>
<dbReference type="InterPro" id="IPR000719">
    <property type="entry name" value="Prot_kinase_dom"/>
</dbReference>
<proteinExistence type="predicted"/>
<dbReference type="PANTHER" id="PTHR48016">
    <property type="entry name" value="MAP KINASE KINASE KINASE SSK2-RELATED-RELATED"/>
    <property type="match status" value="1"/>
</dbReference>
<dbReference type="SMART" id="SM00033">
    <property type="entry name" value="CH"/>
    <property type="match status" value="1"/>
</dbReference>
<feature type="compositionally biased region" description="Basic and acidic residues" evidence="9">
    <location>
        <begin position="179"/>
        <end position="202"/>
    </location>
</feature>
<evidence type="ECO:0000313" key="14">
    <source>
        <dbReference type="Proteomes" id="UP000053815"/>
    </source>
</evidence>
<dbReference type="PROSITE" id="PS50011">
    <property type="entry name" value="PROTEIN_KINASE_DOM"/>
    <property type="match status" value="1"/>
</dbReference>
<dbReference type="OrthoDB" id="8693905at2759"/>
<keyword evidence="4 8" id="KW-0547">Nucleotide-binding</keyword>
<feature type="region of interest" description="Disordered" evidence="9">
    <location>
        <begin position="146"/>
        <end position="239"/>
    </location>
</feature>
<dbReference type="PROSITE" id="PS00108">
    <property type="entry name" value="PROTEIN_KINASE_ST"/>
    <property type="match status" value="1"/>
</dbReference>
<dbReference type="AlphaFoldDB" id="A0A0C9LTZ1"/>
<dbReference type="Gene3D" id="1.10.510.10">
    <property type="entry name" value="Transferase(Phosphotransferase) domain 1"/>
    <property type="match status" value="1"/>
</dbReference>
<feature type="region of interest" description="Disordered" evidence="9">
    <location>
        <begin position="253"/>
        <end position="344"/>
    </location>
</feature>
<feature type="compositionally biased region" description="Low complexity" evidence="9">
    <location>
        <begin position="387"/>
        <end position="404"/>
    </location>
</feature>
<keyword evidence="14" id="KW-1185">Reference proteome</keyword>
<dbReference type="SUPFAM" id="SSF57889">
    <property type="entry name" value="Cysteine-rich domain"/>
    <property type="match status" value="1"/>
</dbReference>
<organism evidence="13">
    <name type="scientific">Mucor ambiguus</name>
    <dbReference type="NCBI Taxonomy" id="91626"/>
    <lineage>
        <taxon>Eukaryota</taxon>
        <taxon>Fungi</taxon>
        <taxon>Fungi incertae sedis</taxon>
        <taxon>Mucoromycota</taxon>
        <taxon>Mucoromycotina</taxon>
        <taxon>Mucoromycetes</taxon>
        <taxon>Mucorales</taxon>
        <taxon>Mucorineae</taxon>
        <taxon>Mucoraceae</taxon>
        <taxon>Mucor</taxon>
    </lineage>
</organism>
<dbReference type="PANTHER" id="PTHR48016:SF4">
    <property type="entry name" value="PROTEIN KINASE DOMAIN-CONTAINING PROTEIN"/>
    <property type="match status" value="1"/>
</dbReference>
<dbReference type="Pfam" id="PF00069">
    <property type="entry name" value="Pkinase"/>
    <property type="match status" value="1"/>
</dbReference>
<dbReference type="InterPro" id="IPR017441">
    <property type="entry name" value="Protein_kinase_ATP_BS"/>
</dbReference>
<dbReference type="EMBL" id="DF836346">
    <property type="protein sequence ID" value="GAN04190.1"/>
    <property type="molecule type" value="Genomic_DNA"/>
</dbReference>
<keyword evidence="7 8" id="KW-0067">ATP-binding</keyword>
<feature type="compositionally biased region" description="Low complexity" evidence="9">
    <location>
        <begin position="323"/>
        <end position="333"/>
    </location>
</feature>
<dbReference type="STRING" id="91626.A0A0C9LTZ1"/>
<dbReference type="InterPro" id="IPR003096">
    <property type="entry name" value="SM22_calponin"/>
</dbReference>
<keyword evidence="6" id="KW-0862">Zinc</keyword>
<feature type="compositionally biased region" description="Basic and acidic residues" evidence="9">
    <location>
        <begin position="211"/>
        <end position="222"/>
    </location>
</feature>
<dbReference type="InterPro" id="IPR011009">
    <property type="entry name" value="Kinase-like_dom_sf"/>
</dbReference>
<feature type="region of interest" description="Disordered" evidence="9">
    <location>
        <begin position="744"/>
        <end position="766"/>
    </location>
</feature>
<evidence type="ECO:0000259" key="10">
    <source>
        <dbReference type="PROSITE" id="PS50011"/>
    </source>
</evidence>
<feature type="region of interest" description="Disordered" evidence="9">
    <location>
        <begin position="969"/>
        <end position="990"/>
    </location>
</feature>
<evidence type="ECO:0000259" key="12">
    <source>
        <dbReference type="PROSITE" id="PS50081"/>
    </source>
</evidence>
<evidence type="ECO:0000256" key="1">
    <source>
        <dbReference type="ARBA" id="ARBA00022527"/>
    </source>
</evidence>
<dbReference type="InterPro" id="IPR036872">
    <property type="entry name" value="CH_dom_sf"/>
</dbReference>
<keyword evidence="3" id="KW-0479">Metal-binding</keyword>
<dbReference type="InterPro" id="IPR001715">
    <property type="entry name" value="CH_dom"/>
</dbReference>
<evidence type="ECO:0000313" key="13">
    <source>
        <dbReference type="EMBL" id="GAN04190.1"/>
    </source>
</evidence>
<dbReference type="SUPFAM" id="SSF56112">
    <property type="entry name" value="Protein kinase-like (PK-like)"/>
    <property type="match status" value="1"/>
</dbReference>
<gene>
    <name evidence="13" type="ORF">MAM1_0057d03650</name>
</gene>
<dbReference type="GO" id="GO:0005524">
    <property type="term" value="F:ATP binding"/>
    <property type="evidence" value="ECO:0007669"/>
    <property type="project" value="UniProtKB-UniRule"/>
</dbReference>
<evidence type="ECO:0000256" key="9">
    <source>
        <dbReference type="SAM" id="MobiDB-lite"/>
    </source>
</evidence>
<dbReference type="GO" id="GO:0005737">
    <property type="term" value="C:cytoplasm"/>
    <property type="evidence" value="ECO:0007669"/>
    <property type="project" value="TreeGrafter"/>
</dbReference>
<dbReference type="InterPro" id="IPR050538">
    <property type="entry name" value="MAP_kinase_kinase_kinase"/>
</dbReference>
<keyword evidence="2" id="KW-0808">Transferase</keyword>
<feature type="region of interest" description="Disordered" evidence="9">
    <location>
        <begin position="884"/>
        <end position="907"/>
    </location>
</feature>
<evidence type="ECO:0000256" key="4">
    <source>
        <dbReference type="ARBA" id="ARBA00022741"/>
    </source>
</evidence>
<feature type="compositionally biased region" description="Basic and acidic residues" evidence="9">
    <location>
        <begin position="304"/>
        <end position="314"/>
    </location>
</feature>
<keyword evidence="5 13" id="KW-0418">Kinase</keyword>
<dbReference type="PROSITE" id="PS00479">
    <property type="entry name" value="ZF_DAG_PE_1"/>
    <property type="match status" value="1"/>
</dbReference>
<dbReference type="SMART" id="SM00220">
    <property type="entry name" value="S_TKc"/>
    <property type="match status" value="1"/>
</dbReference>
<dbReference type="PROSITE" id="PS00107">
    <property type="entry name" value="PROTEIN_KINASE_ATP"/>
    <property type="match status" value="1"/>
</dbReference>
<keyword evidence="1" id="KW-0723">Serine/threonine-protein kinase</keyword>